<keyword evidence="1" id="KW-0378">Hydrolase</keyword>
<reference evidence="2" key="1">
    <citation type="submission" date="2018-05" db="EMBL/GenBank/DDBJ databases">
        <title>Zavarzinia sp. HR-AS.</title>
        <authorList>
            <person name="Lee Y."/>
            <person name="Jeon C.O."/>
        </authorList>
    </citation>
    <scope>NUCLEOTIDE SEQUENCE [LARGE SCALE GENOMIC DNA]</scope>
    <source>
        <strain evidence="2">DSM 1231</strain>
    </source>
</reference>
<organism evidence="1 2">
    <name type="scientific">Zavarzinia compransoris</name>
    <dbReference type="NCBI Taxonomy" id="1264899"/>
    <lineage>
        <taxon>Bacteria</taxon>
        <taxon>Pseudomonadati</taxon>
        <taxon>Pseudomonadota</taxon>
        <taxon>Alphaproteobacteria</taxon>
        <taxon>Rhodospirillales</taxon>
        <taxon>Zavarziniaceae</taxon>
        <taxon>Zavarzinia</taxon>
    </lineage>
</organism>
<dbReference type="Proteomes" id="UP000246077">
    <property type="component" value="Unassembled WGS sequence"/>
</dbReference>
<sequence>MTSRLPAESIVARIEALYREKGHSPYEGGESVSQLAHGLQAAACGRRAGAGPGLIAAALLHDIGHLLDAAGEAAAVMGYDARHEDGGADHLARWFGPAVTEPIRLHVAAKRYLCATKAGYFDRLSPASVRSLALQGGPMSAAEVADFEALDHWRDAVRLRVWDEEAKVVGLDVPAFADYRELLRALVQGA</sequence>
<keyword evidence="2" id="KW-1185">Reference proteome</keyword>
<dbReference type="EMBL" id="QGLF01000001">
    <property type="protein sequence ID" value="PWR23605.1"/>
    <property type="molecule type" value="Genomic_DNA"/>
</dbReference>
<dbReference type="RefSeq" id="WP_109919637.1">
    <property type="nucleotide sequence ID" value="NZ_QGLF01000001.1"/>
</dbReference>
<proteinExistence type="predicted"/>
<gene>
    <name evidence="1" type="ORF">DKG75_03295</name>
</gene>
<evidence type="ECO:0000313" key="1">
    <source>
        <dbReference type="EMBL" id="PWR23605.1"/>
    </source>
</evidence>
<accession>A0A317EEK3</accession>
<dbReference type="AlphaFoldDB" id="A0A317EEK3"/>
<dbReference type="InterPro" id="IPR052567">
    <property type="entry name" value="OP_Dioxygenase"/>
</dbReference>
<protein>
    <submittedName>
        <fullName evidence="1">Metal-dependent phosphohydrolase</fullName>
    </submittedName>
</protein>
<name>A0A317EEK3_9PROT</name>
<dbReference type="GO" id="GO:0016787">
    <property type="term" value="F:hydrolase activity"/>
    <property type="evidence" value="ECO:0007669"/>
    <property type="project" value="UniProtKB-KW"/>
</dbReference>
<dbReference type="OrthoDB" id="823268at2"/>
<evidence type="ECO:0000313" key="2">
    <source>
        <dbReference type="Proteomes" id="UP000246077"/>
    </source>
</evidence>
<dbReference type="Gene3D" id="1.10.3210.10">
    <property type="entry name" value="Hypothetical protein af1432"/>
    <property type="match status" value="1"/>
</dbReference>
<dbReference type="InterPro" id="IPR017670">
    <property type="entry name" value="Phosphonate_degrad-assoc"/>
</dbReference>
<dbReference type="NCBIfam" id="TIGR03276">
    <property type="entry name" value="Phn-HD"/>
    <property type="match status" value="1"/>
</dbReference>
<dbReference type="PANTHER" id="PTHR40202:SF1">
    <property type="entry name" value="HD DOMAIN-CONTAINING PROTEIN"/>
    <property type="match status" value="1"/>
</dbReference>
<dbReference type="SUPFAM" id="SSF109604">
    <property type="entry name" value="HD-domain/PDEase-like"/>
    <property type="match status" value="1"/>
</dbReference>
<dbReference type="PANTHER" id="PTHR40202">
    <property type="match status" value="1"/>
</dbReference>
<comment type="caution">
    <text evidence="1">The sequence shown here is derived from an EMBL/GenBank/DDBJ whole genome shotgun (WGS) entry which is preliminary data.</text>
</comment>